<dbReference type="GO" id="GO:0008270">
    <property type="term" value="F:zinc ion binding"/>
    <property type="evidence" value="ECO:0007669"/>
    <property type="project" value="UniProtKB-KW"/>
</dbReference>
<organism evidence="8 9">
    <name type="scientific">Euplotes crassus</name>
    <dbReference type="NCBI Taxonomy" id="5936"/>
    <lineage>
        <taxon>Eukaryota</taxon>
        <taxon>Sar</taxon>
        <taxon>Alveolata</taxon>
        <taxon>Ciliophora</taxon>
        <taxon>Intramacronucleata</taxon>
        <taxon>Spirotrichea</taxon>
        <taxon>Hypotrichia</taxon>
        <taxon>Euplotida</taxon>
        <taxon>Euplotidae</taxon>
        <taxon>Moneuplotes</taxon>
    </lineage>
</organism>
<dbReference type="Gene3D" id="3.30.40.10">
    <property type="entry name" value="Zinc/RING finger domain, C3HC4 (zinc finger)"/>
    <property type="match status" value="1"/>
</dbReference>
<gene>
    <name evidence="8" type="ORF">ECRASSUSDP1_LOCUS28184</name>
</gene>
<dbReference type="EMBL" id="CAMPGE010029084">
    <property type="protein sequence ID" value="CAI2386562.1"/>
    <property type="molecule type" value="Genomic_DNA"/>
</dbReference>
<feature type="compositionally biased region" description="Acidic residues" evidence="6">
    <location>
        <begin position="1597"/>
        <end position="1614"/>
    </location>
</feature>
<dbReference type="GO" id="GO:0045893">
    <property type="term" value="P:positive regulation of DNA-templated transcription"/>
    <property type="evidence" value="ECO:0007669"/>
    <property type="project" value="TreeGrafter"/>
</dbReference>
<dbReference type="PANTHER" id="PTHR46174:SF1">
    <property type="entry name" value="CXXC-TYPE ZINC FINGER PROTEIN 1"/>
    <property type="match status" value="1"/>
</dbReference>
<proteinExistence type="predicted"/>
<evidence type="ECO:0000256" key="4">
    <source>
        <dbReference type="ARBA" id="ARBA00022833"/>
    </source>
</evidence>
<evidence type="ECO:0000256" key="5">
    <source>
        <dbReference type="ARBA" id="ARBA00023242"/>
    </source>
</evidence>
<dbReference type="InterPro" id="IPR019786">
    <property type="entry name" value="Zinc_finger_PHD-type_CS"/>
</dbReference>
<evidence type="ECO:0000313" key="8">
    <source>
        <dbReference type="EMBL" id="CAI2386562.1"/>
    </source>
</evidence>
<dbReference type="SUPFAM" id="SSF57903">
    <property type="entry name" value="FYVE/PHD zinc finger"/>
    <property type="match status" value="1"/>
</dbReference>
<dbReference type="SMART" id="SM00249">
    <property type="entry name" value="PHD"/>
    <property type="match status" value="3"/>
</dbReference>
<feature type="compositionally biased region" description="Basic and acidic residues" evidence="6">
    <location>
        <begin position="1587"/>
        <end position="1596"/>
    </location>
</feature>
<evidence type="ECO:0000256" key="3">
    <source>
        <dbReference type="ARBA" id="ARBA00022771"/>
    </source>
</evidence>
<evidence type="ECO:0000256" key="6">
    <source>
        <dbReference type="SAM" id="MobiDB-lite"/>
    </source>
</evidence>
<protein>
    <recommendedName>
        <fullName evidence="7">Zinc finger PHD-type domain-containing protein</fullName>
    </recommendedName>
</protein>
<dbReference type="Pfam" id="PF00628">
    <property type="entry name" value="PHD"/>
    <property type="match status" value="1"/>
</dbReference>
<reference evidence="8" key="1">
    <citation type="submission" date="2023-07" db="EMBL/GenBank/DDBJ databases">
        <authorList>
            <consortium name="AG Swart"/>
            <person name="Singh M."/>
            <person name="Singh A."/>
            <person name="Seah K."/>
            <person name="Emmerich C."/>
        </authorList>
    </citation>
    <scope>NUCLEOTIDE SEQUENCE</scope>
    <source>
        <strain evidence="8">DP1</strain>
    </source>
</reference>
<sequence>MSKDTSNLPLGQEKESNMEDEYVETTDQAQAMCEICFEIMRDPNPQCEEYKIIYCSKCLLPVHKGCYGKVDTTFEIKNEAKYENFICEICQLETPQECTLCFQSEGIMKKIKDEEAYIHSCCAILCDQYYISDFQAMEFTKVSRESSSKPQKKKSSKGKYSKKCILCEKEGGFLLECDDSTCNHKAHPFCIFKDNRESALLYSNDKEENSSWCIKYQSWSCKSLVKIDELFLDNDNCYYSPIERKGFEKRGGIVYVHCDIHRQPDLHCFCMSDAEYQKFMICCDYCNVWFHGICIGVSDHDKPAFDEFTCDKCKKWSNIKMKRKTLLQEDDEESLLKDLKSLIPLYNFRFGLLDHIEIASFWVECMEKFLESPKKYSITLFIELLRSCNRIPINLSTKIEELQKYVLSNLQVKSRSKEVRKLAKEEVLDPVIPTKMEANPFEVTICEDAEAVNNGLLKKLSKFYKKKRLPKSVEEYKVYSNYQQLETLDMCKKVFINNEKLEFVELEDLYRRLVASRYSGLYLRTIFNQIVECNLVKSELGFFCSKLNIPICFSDQQPEDVEMQNEDEPDISMDNSDDVFKLFYSKVPFFDLKVIVERAETMPVHVRFDRDLVTTFLTQSEEFSLEVSDPDADIEDLIQTFKKMKVVDWEISNDFVKIWEQNHCLKQEHEKFLSQKQIKYEEFEDFMVNIYPTTGEHNKELESEWKEIKALKKRAKALKSKKLKDLQKFLDKNDKQRRVVIPEIKDLRQRLVILKLMSESSEPHPSPTCSCLGDIEDLIKDLNSSKIDLKGINTKKARTIADLKLKYTRKVLKKFDSETLEGITQIVQTLHKDQGIITEEIYNKYRNWKQSCEWYEQCMDTIKNTFEQLGDFLTNCELLNNNLSSDTVKDYLKESSKIDTIIGADAQRLHFCLSRVYYKSLTSYDDDFLQKNQKHFEPLLRNDFEYAIFRDKSKVQEIFEKLEEDMTDQELVQKALELAFDTLPQSILAKLEETDQVTALIFKACLEIKNISENFKNEQEFSSELFELSYHKESTETEDESIFSTKLKILHNAISKCEGIIIPYESFWLNFAKSQYEVMNTWMNNYKKYTNWKEKIQNSMHSLITLKQDSYTSEKVRCTLLYPATEFLISPSFEVDVLQRDLKRVEIWIENAKFVSKKYNNSYKFITFSKEESRDLEEIFSEMKCLPCLSKENKDLSKTIYLLAWLSMAETIQNTAEGKKKYQEWEDLSKMIEPFWNDESISTSKIYKSFYSSFLKGKKLYRLYKGTRAKHKVTIDDFDKVLKDAKYSKIDLTDEIEQVCKKLITFNTTIQNFNKAKRTRENISFFQQCSKELNEYPFKDEEASESLKQIFESYSLLQSMIKSLESSFGNKPKIVKIKEFTTKYTENCFKFEEAENLTTFLETNNSNFEDAKKLFLAIMKEERPTWESLQEIYLKLRDLAYNYGKEQEIIETDLKSIKLKCFLETFKSQMKGKVFTYKISCNEVVELMQKYRSSHSSENIKEVKENLAIISKVEEYINTIKAKIEAITQVEDLEKFLKEGSAIVDYSDVALLKRKQLRNQKLKQQRIEAQKKTKKNDNKRRKKRPKHDSTRNKLNDDDWEEKDEQFENIEEDIAIDTQGSDYEEKPHQKKRDKKNQSKLNDQTSKSKSKKNPSTTPSSSLKTPDTSKSLTSSLSSQKKTFTSAFKRKPAKNTSLTLQSKSKGSLATSISKLRK</sequence>
<dbReference type="Pfam" id="PF13832">
    <property type="entry name" value="zf-HC5HC2H_2"/>
    <property type="match status" value="1"/>
</dbReference>
<feature type="compositionally biased region" description="Basic residues" evidence="6">
    <location>
        <begin position="1572"/>
        <end position="1586"/>
    </location>
</feature>
<feature type="compositionally biased region" description="Polar residues" evidence="6">
    <location>
        <begin position="1690"/>
        <end position="1713"/>
    </location>
</feature>
<dbReference type="PANTHER" id="PTHR46174">
    <property type="entry name" value="CXXC-TYPE ZINC FINGER PROTEIN 1"/>
    <property type="match status" value="1"/>
</dbReference>
<feature type="domain" description="Zinc finger PHD-type" evidence="7">
    <location>
        <begin position="32"/>
        <end position="91"/>
    </location>
</feature>
<feature type="domain" description="Zinc finger PHD-type" evidence="7">
    <location>
        <begin position="163"/>
        <end position="217"/>
    </location>
</feature>
<keyword evidence="3" id="KW-0863">Zinc-finger</keyword>
<feature type="region of interest" description="Disordered" evidence="6">
    <location>
        <begin position="1"/>
        <end position="21"/>
    </location>
</feature>
<feature type="compositionally biased region" description="Low complexity" evidence="6">
    <location>
        <begin position="1651"/>
        <end position="1682"/>
    </location>
</feature>
<comment type="subcellular location">
    <subcellularLocation>
        <location evidence="1">Nucleus</location>
    </subcellularLocation>
</comment>
<dbReference type="InterPro" id="IPR011011">
    <property type="entry name" value="Znf_FYVE_PHD"/>
</dbReference>
<evidence type="ECO:0000256" key="2">
    <source>
        <dbReference type="ARBA" id="ARBA00022723"/>
    </source>
</evidence>
<comment type="caution">
    <text evidence="8">The sequence shown here is derived from an EMBL/GenBank/DDBJ whole genome shotgun (WGS) entry which is preliminary data.</text>
</comment>
<name>A0AAD1Y8J3_EUPCR</name>
<evidence type="ECO:0000313" key="9">
    <source>
        <dbReference type="Proteomes" id="UP001295684"/>
    </source>
</evidence>
<dbReference type="InterPro" id="IPR019787">
    <property type="entry name" value="Znf_PHD-finger"/>
</dbReference>
<dbReference type="PROSITE" id="PS01359">
    <property type="entry name" value="ZF_PHD_1"/>
    <property type="match status" value="2"/>
</dbReference>
<keyword evidence="9" id="KW-1185">Reference proteome</keyword>
<dbReference type="InterPro" id="IPR013083">
    <property type="entry name" value="Znf_RING/FYVE/PHD"/>
</dbReference>
<evidence type="ECO:0000256" key="1">
    <source>
        <dbReference type="ARBA" id="ARBA00004123"/>
    </source>
</evidence>
<dbReference type="GO" id="GO:0048188">
    <property type="term" value="C:Set1C/COMPASS complex"/>
    <property type="evidence" value="ECO:0007669"/>
    <property type="project" value="InterPro"/>
</dbReference>
<keyword evidence="5" id="KW-0539">Nucleus</keyword>
<evidence type="ECO:0000259" key="7">
    <source>
        <dbReference type="SMART" id="SM00249"/>
    </source>
</evidence>
<feature type="region of interest" description="Disordered" evidence="6">
    <location>
        <begin position="1560"/>
        <end position="1713"/>
    </location>
</feature>
<dbReference type="InterPro" id="IPR001965">
    <property type="entry name" value="Znf_PHD"/>
</dbReference>
<dbReference type="InterPro" id="IPR037869">
    <property type="entry name" value="Spp1/CFP1"/>
</dbReference>
<keyword evidence="4" id="KW-0862">Zinc</keyword>
<keyword evidence="2" id="KW-0479">Metal-binding</keyword>
<dbReference type="Proteomes" id="UP001295684">
    <property type="component" value="Unassembled WGS sequence"/>
</dbReference>
<accession>A0AAD1Y8J3</accession>
<feature type="domain" description="Zinc finger PHD-type" evidence="7">
    <location>
        <begin position="267"/>
        <end position="314"/>
    </location>
</feature>